<name>A0ACA9RP75_9GLOM</name>
<reference evidence="1" key="1">
    <citation type="submission" date="2021-06" db="EMBL/GenBank/DDBJ databases">
        <authorList>
            <person name="Kallberg Y."/>
            <person name="Tangrot J."/>
            <person name="Rosling A."/>
        </authorList>
    </citation>
    <scope>NUCLEOTIDE SEQUENCE</scope>
    <source>
        <strain evidence="1">MA461A</strain>
    </source>
</reference>
<evidence type="ECO:0000313" key="1">
    <source>
        <dbReference type="EMBL" id="CAG8801676.1"/>
    </source>
</evidence>
<dbReference type="Proteomes" id="UP000789920">
    <property type="component" value="Unassembled WGS sequence"/>
</dbReference>
<proteinExistence type="predicted"/>
<dbReference type="EMBL" id="CAJVQC010061360">
    <property type="protein sequence ID" value="CAG8801676.1"/>
    <property type="molecule type" value="Genomic_DNA"/>
</dbReference>
<evidence type="ECO:0000313" key="2">
    <source>
        <dbReference type="Proteomes" id="UP000789920"/>
    </source>
</evidence>
<accession>A0ACA9RP75</accession>
<feature type="non-terminal residue" evidence="1">
    <location>
        <position position="1"/>
    </location>
</feature>
<feature type="non-terminal residue" evidence="1">
    <location>
        <position position="84"/>
    </location>
</feature>
<keyword evidence="2" id="KW-1185">Reference proteome</keyword>
<sequence>SENKASFTKKRKEFTSLTSSLLEKPRKTRSTTDFTGQTTTNHQDQNNNKTPHDIPNSERRYDMACLKFLSSFTNLGLILRACAS</sequence>
<organism evidence="1 2">
    <name type="scientific">Racocetra persica</name>
    <dbReference type="NCBI Taxonomy" id="160502"/>
    <lineage>
        <taxon>Eukaryota</taxon>
        <taxon>Fungi</taxon>
        <taxon>Fungi incertae sedis</taxon>
        <taxon>Mucoromycota</taxon>
        <taxon>Glomeromycotina</taxon>
        <taxon>Glomeromycetes</taxon>
        <taxon>Diversisporales</taxon>
        <taxon>Gigasporaceae</taxon>
        <taxon>Racocetra</taxon>
    </lineage>
</organism>
<protein>
    <submittedName>
        <fullName evidence="1">31184_t:CDS:1</fullName>
    </submittedName>
</protein>
<gene>
    <name evidence="1" type="ORF">RPERSI_LOCUS21160</name>
</gene>
<comment type="caution">
    <text evidence="1">The sequence shown here is derived from an EMBL/GenBank/DDBJ whole genome shotgun (WGS) entry which is preliminary data.</text>
</comment>